<keyword evidence="17" id="KW-1208">Phospholipid metabolism</keyword>
<feature type="transmembrane region" description="Helical" evidence="20">
    <location>
        <begin position="51"/>
        <end position="67"/>
    </location>
</feature>
<keyword evidence="13 20" id="KW-1133">Transmembrane helix</keyword>
<comment type="similarity">
    <text evidence="5 18">Belongs to the CDS family.</text>
</comment>
<feature type="transmembrane region" description="Helical" evidence="20">
    <location>
        <begin position="157"/>
        <end position="176"/>
    </location>
</feature>
<keyword evidence="15 20" id="KW-0472">Membrane</keyword>
<evidence type="ECO:0000256" key="1">
    <source>
        <dbReference type="ARBA" id="ARBA00001698"/>
    </source>
</evidence>
<evidence type="ECO:0000256" key="4">
    <source>
        <dbReference type="ARBA" id="ARBA00005189"/>
    </source>
</evidence>
<evidence type="ECO:0000256" key="16">
    <source>
        <dbReference type="ARBA" id="ARBA00023209"/>
    </source>
</evidence>
<keyword evidence="11 18" id="KW-0812">Transmembrane</keyword>
<evidence type="ECO:0000256" key="9">
    <source>
        <dbReference type="ARBA" id="ARBA00022516"/>
    </source>
</evidence>
<keyword evidence="14" id="KW-0443">Lipid metabolism</keyword>
<evidence type="ECO:0000256" key="8">
    <source>
        <dbReference type="ARBA" id="ARBA00022475"/>
    </source>
</evidence>
<keyword evidence="16" id="KW-0594">Phospholipid biosynthesis</keyword>
<feature type="transmembrane region" description="Helical" evidence="20">
    <location>
        <begin position="221"/>
        <end position="240"/>
    </location>
</feature>
<reference evidence="22" key="1">
    <citation type="journal article" date="2019" name="Int. J. Syst. Evol. Microbiol.">
        <title>The Global Catalogue of Microorganisms (GCM) 10K type strain sequencing project: providing services to taxonomists for standard genome sequencing and annotation.</title>
        <authorList>
            <consortium name="The Broad Institute Genomics Platform"/>
            <consortium name="The Broad Institute Genome Sequencing Center for Infectious Disease"/>
            <person name="Wu L."/>
            <person name="Ma J."/>
        </authorList>
    </citation>
    <scope>NUCLEOTIDE SEQUENCE [LARGE SCALE GENOMIC DNA]</scope>
    <source>
        <strain evidence="22">JCM 13518</strain>
    </source>
</reference>
<evidence type="ECO:0000256" key="12">
    <source>
        <dbReference type="ARBA" id="ARBA00022695"/>
    </source>
</evidence>
<comment type="caution">
    <text evidence="21">The sequence shown here is derived from an EMBL/GenBank/DDBJ whole genome shotgun (WGS) entry which is preliminary data.</text>
</comment>
<gene>
    <name evidence="21" type="ORF">GCM10009710_10930</name>
</gene>
<keyword evidence="8" id="KW-1003">Cell membrane</keyword>
<evidence type="ECO:0000256" key="14">
    <source>
        <dbReference type="ARBA" id="ARBA00023098"/>
    </source>
</evidence>
<evidence type="ECO:0000313" key="22">
    <source>
        <dbReference type="Proteomes" id="UP001501057"/>
    </source>
</evidence>
<protein>
    <recommendedName>
        <fullName evidence="7 18">Phosphatidate cytidylyltransferase</fullName>
        <ecNumber evidence="6 18">2.7.7.41</ecNumber>
    </recommendedName>
</protein>
<organism evidence="21 22">
    <name type="scientific">Aeromicrobium alkaliterrae</name>
    <dbReference type="NCBI Taxonomy" id="302168"/>
    <lineage>
        <taxon>Bacteria</taxon>
        <taxon>Bacillati</taxon>
        <taxon>Actinomycetota</taxon>
        <taxon>Actinomycetes</taxon>
        <taxon>Propionibacteriales</taxon>
        <taxon>Nocardioidaceae</taxon>
        <taxon>Aeromicrobium</taxon>
    </lineage>
</organism>
<feature type="compositionally biased region" description="Low complexity" evidence="19">
    <location>
        <begin position="1"/>
        <end position="16"/>
    </location>
</feature>
<name>A0ABP4VPM3_9ACTN</name>
<feature type="transmembrane region" description="Helical" evidence="20">
    <location>
        <begin position="131"/>
        <end position="151"/>
    </location>
</feature>
<comment type="subcellular location">
    <subcellularLocation>
        <location evidence="2">Cell membrane</location>
        <topology evidence="2">Multi-pass membrane protein</topology>
    </subcellularLocation>
</comment>
<comment type="pathway">
    <text evidence="4">Lipid metabolism.</text>
</comment>
<evidence type="ECO:0000256" key="18">
    <source>
        <dbReference type="RuleBase" id="RU003938"/>
    </source>
</evidence>
<dbReference type="EMBL" id="BAAAME010000002">
    <property type="protein sequence ID" value="GAA1732088.1"/>
    <property type="molecule type" value="Genomic_DNA"/>
</dbReference>
<evidence type="ECO:0000256" key="5">
    <source>
        <dbReference type="ARBA" id="ARBA00010185"/>
    </source>
</evidence>
<evidence type="ECO:0000256" key="17">
    <source>
        <dbReference type="ARBA" id="ARBA00023264"/>
    </source>
</evidence>
<evidence type="ECO:0000256" key="13">
    <source>
        <dbReference type="ARBA" id="ARBA00022989"/>
    </source>
</evidence>
<keyword evidence="12 18" id="KW-0548">Nucleotidyltransferase</keyword>
<dbReference type="Pfam" id="PF01148">
    <property type="entry name" value="CTP_transf_1"/>
    <property type="match status" value="1"/>
</dbReference>
<evidence type="ECO:0000256" key="6">
    <source>
        <dbReference type="ARBA" id="ARBA00012487"/>
    </source>
</evidence>
<evidence type="ECO:0000256" key="19">
    <source>
        <dbReference type="SAM" id="MobiDB-lite"/>
    </source>
</evidence>
<feature type="region of interest" description="Disordered" evidence="19">
    <location>
        <begin position="1"/>
        <end position="21"/>
    </location>
</feature>
<feature type="transmembrane region" description="Helical" evidence="20">
    <location>
        <begin position="197"/>
        <end position="215"/>
    </location>
</feature>
<dbReference type="PANTHER" id="PTHR46382:SF1">
    <property type="entry name" value="PHOSPHATIDATE CYTIDYLYLTRANSFERASE"/>
    <property type="match status" value="1"/>
</dbReference>
<evidence type="ECO:0000313" key="21">
    <source>
        <dbReference type="EMBL" id="GAA1732088.1"/>
    </source>
</evidence>
<feature type="transmembrane region" description="Helical" evidence="20">
    <location>
        <begin position="79"/>
        <end position="97"/>
    </location>
</feature>
<evidence type="ECO:0000256" key="10">
    <source>
        <dbReference type="ARBA" id="ARBA00022679"/>
    </source>
</evidence>
<comment type="pathway">
    <text evidence="3 18">Phospholipid metabolism; CDP-diacylglycerol biosynthesis; CDP-diacylglycerol from sn-glycerol 3-phosphate: step 3/3.</text>
</comment>
<dbReference type="InterPro" id="IPR000374">
    <property type="entry name" value="PC_trans"/>
</dbReference>
<evidence type="ECO:0000256" key="15">
    <source>
        <dbReference type="ARBA" id="ARBA00023136"/>
    </source>
</evidence>
<evidence type="ECO:0000256" key="7">
    <source>
        <dbReference type="ARBA" id="ARBA00019373"/>
    </source>
</evidence>
<accession>A0ABP4VPM3</accession>
<dbReference type="EC" id="2.7.7.41" evidence="6 18"/>
<evidence type="ECO:0000256" key="2">
    <source>
        <dbReference type="ARBA" id="ARBA00004651"/>
    </source>
</evidence>
<sequence>MPMTDSSSSPPESAAPAKDHGRAGRNLPAAIGVGVTLGLTVVASLFFVKDLFVAVVVVALLVGMWELKRAFATAGIRVPILPVAVGGTAMLLSSFYADMEATSFAMAMTVIATLVWRLTDGADGFVRDVSSGLFVLAYLPLMGVFVLLMLAEDDGPWRIVAFIVATIASDTGGYIAGVLFGKHPMAPTISPKKSWEGFTGSLLFGIGAGVAVVVLALEGHWWVGVLLGVASVVMATLGDLSESLIKRDIGIKDMGDLLPGHGGLMDRLDSLIMVAPVAWVVLHYLVDVA</sequence>
<feature type="transmembrane region" description="Helical" evidence="20">
    <location>
        <begin position="103"/>
        <end position="119"/>
    </location>
</feature>
<dbReference type="PROSITE" id="PS01315">
    <property type="entry name" value="CDS"/>
    <property type="match status" value="1"/>
</dbReference>
<keyword evidence="9" id="KW-0444">Lipid biosynthesis</keyword>
<evidence type="ECO:0000256" key="11">
    <source>
        <dbReference type="ARBA" id="ARBA00022692"/>
    </source>
</evidence>
<comment type="catalytic activity">
    <reaction evidence="1 18">
        <text>a 1,2-diacyl-sn-glycero-3-phosphate + CTP + H(+) = a CDP-1,2-diacyl-sn-glycerol + diphosphate</text>
        <dbReference type="Rhea" id="RHEA:16229"/>
        <dbReference type="ChEBI" id="CHEBI:15378"/>
        <dbReference type="ChEBI" id="CHEBI:33019"/>
        <dbReference type="ChEBI" id="CHEBI:37563"/>
        <dbReference type="ChEBI" id="CHEBI:58332"/>
        <dbReference type="ChEBI" id="CHEBI:58608"/>
        <dbReference type="EC" id="2.7.7.41"/>
    </reaction>
</comment>
<keyword evidence="10 18" id="KW-0808">Transferase</keyword>
<evidence type="ECO:0000256" key="20">
    <source>
        <dbReference type="SAM" id="Phobius"/>
    </source>
</evidence>
<evidence type="ECO:0000256" key="3">
    <source>
        <dbReference type="ARBA" id="ARBA00005119"/>
    </source>
</evidence>
<keyword evidence="22" id="KW-1185">Reference proteome</keyword>
<dbReference type="PANTHER" id="PTHR46382">
    <property type="entry name" value="PHOSPHATIDATE CYTIDYLYLTRANSFERASE"/>
    <property type="match status" value="1"/>
</dbReference>
<proteinExistence type="inferred from homology"/>
<dbReference type="Proteomes" id="UP001501057">
    <property type="component" value="Unassembled WGS sequence"/>
</dbReference>